<reference evidence="2" key="3">
    <citation type="submission" date="2020-10" db="EMBL/GenBank/DDBJ databases">
        <authorList>
            <person name="Chmielowska C.A."/>
            <person name="Korsak D."/>
            <person name="Bartosik D."/>
        </authorList>
    </citation>
    <scope>NUCLEOTIDE SEQUENCE</scope>
    <source>
        <strain evidence="2">Sr12</strain>
        <plasmid evidence="2">pLIS4</plasmid>
    </source>
</reference>
<proteinExistence type="predicted"/>
<name>A0A7X0X451_LISSE</name>
<gene>
    <name evidence="1" type="ORF">HB897_13420</name>
    <name evidence="2" type="ORF">pLIS400226c</name>
</gene>
<evidence type="ECO:0000313" key="2">
    <source>
        <dbReference type="EMBL" id="QPL19384.1"/>
    </source>
</evidence>
<evidence type="ECO:0000313" key="1">
    <source>
        <dbReference type="EMBL" id="MBC1487230.1"/>
    </source>
</evidence>
<accession>A0A7X0X451</accession>
<reference evidence="1 3" key="2">
    <citation type="submission" date="2020-03" db="EMBL/GenBank/DDBJ databases">
        <title>Soil Listeria distribution.</title>
        <authorList>
            <person name="Liao J."/>
            <person name="Wiedmann M."/>
        </authorList>
    </citation>
    <scope>NUCLEOTIDE SEQUENCE [LARGE SCALE GENOMIC DNA]</scope>
    <source>
        <strain evidence="1 3">FSL L7-1560</strain>
    </source>
</reference>
<dbReference type="EMBL" id="JAARRG010000013">
    <property type="protein sequence ID" value="MBC1487230.1"/>
    <property type="molecule type" value="Genomic_DNA"/>
</dbReference>
<dbReference type="Gene3D" id="3.40.1580.10">
    <property type="entry name" value="SMI1/KNR4-like"/>
    <property type="match status" value="1"/>
</dbReference>
<geneLocation type="plasmid" evidence="2">
    <name>pLIS4</name>
</geneLocation>
<protein>
    <submittedName>
        <fullName evidence="1">SMI1/KNR4 family protein</fullName>
    </submittedName>
</protein>
<dbReference type="AlphaFoldDB" id="A0A7X0X451"/>
<dbReference type="Proteomes" id="UP000523362">
    <property type="component" value="Unassembled WGS sequence"/>
</dbReference>
<dbReference type="EMBL" id="MW124301">
    <property type="protein sequence ID" value="QPL19384.1"/>
    <property type="molecule type" value="Genomic_DNA"/>
</dbReference>
<sequence>MEYYISRIRTIEQEFGNKIPNPISKREYEKILEWLKENFGFDEFNDYYNFLSQVNGLSFNGLYLYGFQPEHPNIDLINSNIIWREHNWTKKFLFLGDDEISFYVWNSEEESFQILDKPGGDVMEEYENLTEMFEEALKIAAP</sequence>
<organism evidence="1 3">
    <name type="scientific">Listeria seeligeri</name>
    <dbReference type="NCBI Taxonomy" id="1640"/>
    <lineage>
        <taxon>Bacteria</taxon>
        <taxon>Bacillati</taxon>
        <taxon>Bacillota</taxon>
        <taxon>Bacilli</taxon>
        <taxon>Bacillales</taxon>
        <taxon>Listeriaceae</taxon>
        <taxon>Listeria</taxon>
    </lineage>
</organism>
<dbReference type="NCBIfam" id="NF038335">
    <property type="entry name" value="YPO0640_fam"/>
    <property type="match status" value="1"/>
</dbReference>
<dbReference type="InterPro" id="IPR037883">
    <property type="entry name" value="Knr4/Smi1-like_sf"/>
</dbReference>
<keyword evidence="2" id="KW-0614">Plasmid</keyword>
<dbReference type="RefSeq" id="WP_185384120.1">
    <property type="nucleotide sequence ID" value="NZ_JAARRG010000013.1"/>
</dbReference>
<evidence type="ECO:0000313" key="3">
    <source>
        <dbReference type="Proteomes" id="UP000523362"/>
    </source>
</evidence>
<dbReference type="SUPFAM" id="SSF160631">
    <property type="entry name" value="SMI1/KNR4-like"/>
    <property type="match status" value="1"/>
</dbReference>
<reference evidence="2" key="1">
    <citation type="journal article" date="2020" name="Int. J. Mol. Sci.">
        <title>Genetic Carriers and Genomic Distribution of cadA6-A Novel Variant of a Cadmium Resistance Determinant Identified in Listeria spp.</title>
        <authorList>
            <person name="Chmielowska C."/>
            <person name="Korsak D."/>
            <person name="Szmulkowska B."/>
            <person name="Krop A."/>
            <person name="Lipka K."/>
            <person name="Krupinska M."/>
            <person name="Bartosik D."/>
        </authorList>
    </citation>
    <scope>NUCLEOTIDE SEQUENCE</scope>
    <source>
        <strain evidence="2">Sr12</strain>
    </source>
</reference>